<dbReference type="SUPFAM" id="SSF55874">
    <property type="entry name" value="ATPase domain of HSP90 chaperone/DNA topoisomerase II/histidine kinase"/>
    <property type="match status" value="1"/>
</dbReference>
<dbReference type="InterPro" id="IPR036890">
    <property type="entry name" value="HATPase_C_sf"/>
</dbReference>
<dbReference type="CDD" id="cd16936">
    <property type="entry name" value="HATPase_RsbW-like"/>
    <property type="match status" value="1"/>
</dbReference>
<keyword evidence="3" id="KW-0067">ATP-binding</keyword>
<sequence length="147" mass="15760">MPDPLLHEDHLDYTPVPRSVPLARTRTARLVVEWGHPGLAGDVALVVSELMTNALLHGSLRGRLIRVRLTLAAAALRVEVSDPRAERVPCPREVTGDDQFGRGLLLVGALAGRWGVGPREGVGKTVWAEWGLVGTPCDAVPLIGAEK</sequence>
<reference evidence="3" key="1">
    <citation type="submission" date="2022-10" db="EMBL/GenBank/DDBJ databases">
        <title>The complete genomes of actinobacterial strains from the NBC collection.</title>
        <authorList>
            <person name="Joergensen T.S."/>
            <person name="Alvarez Arevalo M."/>
            <person name="Sterndorff E.B."/>
            <person name="Faurdal D."/>
            <person name="Vuksanovic O."/>
            <person name="Mourched A.-S."/>
            <person name="Charusanti P."/>
            <person name="Shaw S."/>
            <person name="Blin K."/>
            <person name="Weber T."/>
        </authorList>
    </citation>
    <scope>NUCLEOTIDE SEQUENCE</scope>
    <source>
        <strain evidence="3">NBC_00093</strain>
    </source>
</reference>
<dbReference type="PANTHER" id="PTHR35526:SF3">
    <property type="entry name" value="ANTI-SIGMA-F FACTOR RSBW"/>
    <property type="match status" value="1"/>
</dbReference>
<name>A0AAU2A6I7_9ACTN</name>
<protein>
    <submittedName>
        <fullName evidence="3">ATP-binding protein</fullName>
    </submittedName>
</protein>
<keyword evidence="1" id="KW-0723">Serine/threonine-protein kinase</keyword>
<organism evidence="3">
    <name type="scientific">Streptomyces sp. NBC_00093</name>
    <dbReference type="NCBI Taxonomy" id="2975649"/>
    <lineage>
        <taxon>Bacteria</taxon>
        <taxon>Bacillati</taxon>
        <taxon>Actinomycetota</taxon>
        <taxon>Actinomycetes</taxon>
        <taxon>Kitasatosporales</taxon>
        <taxon>Streptomycetaceae</taxon>
        <taxon>Streptomyces</taxon>
    </lineage>
</organism>
<gene>
    <name evidence="3" type="ORF">OHA22_27455</name>
</gene>
<dbReference type="EMBL" id="CP108222">
    <property type="protein sequence ID" value="WTT19000.1"/>
    <property type="molecule type" value="Genomic_DNA"/>
</dbReference>
<dbReference type="GO" id="GO:0005524">
    <property type="term" value="F:ATP binding"/>
    <property type="evidence" value="ECO:0007669"/>
    <property type="project" value="UniProtKB-KW"/>
</dbReference>
<feature type="domain" description="Histidine kinase/HSP90-like ATPase" evidence="2">
    <location>
        <begin position="18"/>
        <end position="130"/>
    </location>
</feature>
<dbReference type="Gene3D" id="3.30.565.10">
    <property type="entry name" value="Histidine kinase-like ATPase, C-terminal domain"/>
    <property type="match status" value="1"/>
</dbReference>
<dbReference type="InterPro" id="IPR003594">
    <property type="entry name" value="HATPase_dom"/>
</dbReference>
<accession>A0AAU2A6I7</accession>
<evidence type="ECO:0000256" key="1">
    <source>
        <dbReference type="ARBA" id="ARBA00022527"/>
    </source>
</evidence>
<evidence type="ECO:0000313" key="3">
    <source>
        <dbReference type="EMBL" id="WTT19000.1"/>
    </source>
</evidence>
<dbReference type="InterPro" id="IPR050267">
    <property type="entry name" value="Anti-sigma-factor_SerPK"/>
</dbReference>
<keyword evidence="1" id="KW-0808">Transferase</keyword>
<dbReference type="Pfam" id="PF13581">
    <property type="entry name" value="HATPase_c_2"/>
    <property type="match status" value="1"/>
</dbReference>
<keyword evidence="3" id="KW-0547">Nucleotide-binding</keyword>
<evidence type="ECO:0000259" key="2">
    <source>
        <dbReference type="Pfam" id="PF13581"/>
    </source>
</evidence>
<dbReference type="GO" id="GO:0004674">
    <property type="term" value="F:protein serine/threonine kinase activity"/>
    <property type="evidence" value="ECO:0007669"/>
    <property type="project" value="UniProtKB-KW"/>
</dbReference>
<dbReference type="AlphaFoldDB" id="A0AAU2A6I7"/>
<dbReference type="PANTHER" id="PTHR35526">
    <property type="entry name" value="ANTI-SIGMA-F FACTOR RSBW-RELATED"/>
    <property type="match status" value="1"/>
</dbReference>
<proteinExistence type="predicted"/>
<keyword evidence="1" id="KW-0418">Kinase</keyword>